<dbReference type="AlphaFoldDB" id="A0A1E5Q8L1"/>
<comment type="subcellular location">
    <subcellularLocation>
        <location evidence="1">Membrane</location>
        <topology evidence="1">Multi-pass membrane protein</topology>
    </subcellularLocation>
</comment>
<dbReference type="Pfam" id="PF01957">
    <property type="entry name" value="NfeD"/>
    <property type="match status" value="1"/>
</dbReference>
<keyword evidence="4 5" id="KW-0472">Membrane</keyword>
<dbReference type="PANTHER" id="PTHR33507">
    <property type="entry name" value="INNER MEMBRANE PROTEIN YBBJ"/>
    <property type="match status" value="1"/>
</dbReference>
<feature type="transmembrane region" description="Helical" evidence="5">
    <location>
        <begin position="49"/>
        <end position="69"/>
    </location>
</feature>
<evidence type="ECO:0000256" key="5">
    <source>
        <dbReference type="SAM" id="Phobius"/>
    </source>
</evidence>
<comment type="caution">
    <text evidence="7">The sequence shown here is derived from an EMBL/GenBank/DDBJ whole genome shotgun (WGS) entry which is preliminary data.</text>
</comment>
<dbReference type="PANTHER" id="PTHR33507:SF3">
    <property type="entry name" value="INNER MEMBRANE PROTEIN YBBJ"/>
    <property type="match status" value="1"/>
</dbReference>
<evidence type="ECO:0000259" key="6">
    <source>
        <dbReference type="Pfam" id="PF01957"/>
    </source>
</evidence>
<dbReference type="STRING" id="28181.BEN30_09155"/>
<evidence type="ECO:0000256" key="2">
    <source>
        <dbReference type="ARBA" id="ARBA00022692"/>
    </source>
</evidence>
<keyword evidence="8" id="KW-1185">Reference proteome</keyword>
<dbReference type="GO" id="GO:0005886">
    <property type="term" value="C:plasma membrane"/>
    <property type="evidence" value="ECO:0007669"/>
    <property type="project" value="TreeGrafter"/>
</dbReference>
<dbReference type="InterPro" id="IPR002810">
    <property type="entry name" value="NfeD-like_C"/>
</dbReference>
<dbReference type="InterPro" id="IPR052165">
    <property type="entry name" value="Membrane_assoc_protease"/>
</dbReference>
<dbReference type="Proteomes" id="UP000095347">
    <property type="component" value="Unassembled WGS sequence"/>
</dbReference>
<evidence type="ECO:0000256" key="4">
    <source>
        <dbReference type="ARBA" id="ARBA00023136"/>
    </source>
</evidence>
<accession>A0A1E5Q8L1</accession>
<evidence type="ECO:0000313" key="7">
    <source>
        <dbReference type="EMBL" id="OEJ67649.1"/>
    </source>
</evidence>
<keyword evidence="2 5" id="KW-0812">Transmembrane</keyword>
<name>A0A1E5Q8L1_9PROT</name>
<evidence type="ECO:0000256" key="3">
    <source>
        <dbReference type="ARBA" id="ARBA00022989"/>
    </source>
</evidence>
<dbReference type="EMBL" id="MCGG01000021">
    <property type="protein sequence ID" value="OEJ67649.1"/>
    <property type="molecule type" value="Genomic_DNA"/>
</dbReference>
<feature type="domain" description="NfeD-like C-terminal" evidence="6">
    <location>
        <begin position="86"/>
        <end position="138"/>
    </location>
</feature>
<sequence length="143" mass="15755">MTFWHWLIAGVILAAFEILAPGVVFMWLGIASLITGGIAWAVPDMSLEWQLVVFSLLSVLSVMVGRMYMKRNPKPTDHPTLSRRGEQYIGRRFILSEAISGGFGKIKVDDSVWKVSGDDMAEGTKVEVVAVEGAVFKVVAIRD</sequence>
<proteinExistence type="predicted"/>
<dbReference type="InterPro" id="IPR012340">
    <property type="entry name" value="NA-bd_OB-fold"/>
</dbReference>
<protein>
    <recommendedName>
        <fullName evidence="6">NfeD-like C-terminal domain-containing protein</fullName>
    </recommendedName>
</protein>
<dbReference type="Gene3D" id="2.40.50.140">
    <property type="entry name" value="Nucleic acid-binding proteins"/>
    <property type="match status" value="1"/>
</dbReference>
<gene>
    <name evidence="7" type="ORF">BEN30_09155</name>
</gene>
<evidence type="ECO:0000313" key="8">
    <source>
        <dbReference type="Proteomes" id="UP000095347"/>
    </source>
</evidence>
<evidence type="ECO:0000256" key="1">
    <source>
        <dbReference type="ARBA" id="ARBA00004141"/>
    </source>
</evidence>
<reference evidence="8" key="1">
    <citation type="submission" date="2016-07" db="EMBL/GenBank/DDBJ databases">
        <authorList>
            <person name="Florea S."/>
            <person name="Webb J.S."/>
            <person name="Jaromczyk J."/>
            <person name="Schardl C.L."/>
        </authorList>
    </citation>
    <scope>NUCLEOTIDE SEQUENCE [LARGE SCALE GENOMIC DNA]</scope>
    <source>
        <strain evidence="8">MV-1</strain>
    </source>
</reference>
<keyword evidence="3 5" id="KW-1133">Transmembrane helix</keyword>
<feature type="transmembrane region" description="Helical" evidence="5">
    <location>
        <begin position="7"/>
        <end position="29"/>
    </location>
</feature>
<organism evidence="7 8">
    <name type="scientific">Magnetovibrio blakemorei</name>
    <dbReference type="NCBI Taxonomy" id="28181"/>
    <lineage>
        <taxon>Bacteria</taxon>
        <taxon>Pseudomonadati</taxon>
        <taxon>Pseudomonadota</taxon>
        <taxon>Alphaproteobacteria</taxon>
        <taxon>Rhodospirillales</taxon>
        <taxon>Magnetovibrionaceae</taxon>
        <taxon>Magnetovibrio</taxon>
    </lineage>
</organism>